<keyword evidence="4 7" id="KW-0285">Flavoprotein</keyword>
<dbReference type="KEGG" id="hhc:M911_15890"/>
<evidence type="ECO:0000256" key="6">
    <source>
        <dbReference type="ARBA" id="ARBA00022982"/>
    </source>
</evidence>
<evidence type="ECO:0000313" key="9">
    <source>
        <dbReference type="EMBL" id="AHK80383.1"/>
    </source>
</evidence>
<dbReference type="PROSITE" id="PS50902">
    <property type="entry name" value="FLAVODOXIN_LIKE"/>
    <property type="match status" value="1"/>
</dbReference>
<dbReference type="PANTHER" id="PTHR42809:SF1">
    <property type="entry name" value="FLAVODOXIN 1"/>
    <property type="match status" value="1"/>
</dbReference>
<proteinExistence type="inferred from homology"/>
<dbReference type="EMBL" id="CP007268">
    <property type="protein sequence ID" value="AHK80383.1"/>
    <property type="molecule type" value="Genomic_DNA"/>
</dbReference>
<keyword evidence="5 7" id="KW-0288">FMN</keyword>
<dbReference type="PANTHER" id="PTHR42809">
    <property type="entry name" value="FLAVODOXIN 2"/>
    <property type="match status" value="1"/>
</dbReference>
<reference evidence="10" key="2">
    <citation type="submission" date="2014-02" db="EMBL/GenBank/DDBJ databases">
        <title>Draft Genome Sequence of extremely halophilic bacteria Halorhodospira halochloris.</title>
        <authorList>
            <person name="Singh K.S."/>
        </authorList>
    </citation>
    <scope>NUCLEOTIDE SEQUENCE [LARGE SCALE GENOMIC DNA]</scope>
    <source>
        <strain evidence="10">A</strain>
    </source>
</reference>
<dbReference type="PATRIC" id="fig|1354791.3.peg.516"/>
<keyword evidence="6 7" id="KW-0249">Electron transport</keyword>
<dbReference type="Pfam" id="PF00258">
    <property type="entry name" value="Flavodoxin_1"/>
    <property type="match status" value="1"/>
</dbReference>
<dbReference type="NCBIfam" id="NF006738">
    <property type="entry name" value="PRK09267.1-4"/>
    <property type="match status" value="1"/>
</dbReference>
<evidence type="ECO:0000256" key="4">
    <source>
        <dbReference type="ARBA" id="ARBA00022630"/>
    </source>
</evidence>
<gene>
    <name evidence="9" type="ORF">M911_15890</name>
</gene>
<name>W8KMH8_9GAMM</name>
<dbReference type="InterPro" id="IPR010086">
    <property type="entry name" value="Flavodoxin_lc"/>
</dbReference>
<protein>
    <recommendedName>
        <fullName evidence="7">Flavodoxin</fullName>
    </recommendedName>
</protein>
<sequence length="170" mass="19131">MRVAIYFGTTSGSTLHVAEMIRDALQPMSVDLLDVATLDNAHSMTDYDLLIWGAPTWGYGDLQDDWEDFIDHLDDVDLSGLPVALFGLGDQYGYGEVFVDAMRILHDKAQARGARILGYWPIDEHYDFEHSLAVIDDHFCGLALDEDNQSEFTDARVATWCRQLQAVVFP</sequence>
<comment type="cofactor">
    <cofactor evidence="1 7">
        <name>FMN</name>
        <dbReference type="ChEBI" id="CHEBI:58210"/>
    </cofactor>
</comment>
<evidence type="ECO:0000256" key="2">
    <source>
        <dbReference type="ARBA" id="ARBA00005267"/>
    </source>
</evidence>
<reference evidence="9 10" key="1">
    <citation type="journal article" date="2014" name="J Genomics">
        <title>Draft Genome Sequence of the Extremely Halophilic Phototrophic Purple Sulfur Bacterium Halorhodospira halochloris.</title>
        <authorList>
            <person name="Singh K.S."/>
            <person name="Kirksey J."/>
            <person name="Hoff W.D."/>
            <person name="Deole R."/>
        </authorList>
    </citation>
    <scope>NUCLEOTIDE SEQUENCE [LARGE SCALE GENOMIC DNA]</scope>
    <source>
        <strain evidence="9 10">A</strain>
    </source>
</reference>
<dbReference type="SUPFAM" id="SSF52218">
    <property type="entry name" value="Flavoproteins"/>
    <property type="match status" value="1"/>
</dbReference>
<dbReference type="InterPro" id="IPR008254">
    <property type="entry name" value="Flavodoxin/NO_synth"/>
</dbReference>
<comment type="similarity">
    <text evidence="2 7">Belongs to the flavodoxin family.</text>
</comment>
<dbReference type="HOGENOM" id="CLU_051402_1_0_6"/>
<dbReference type="PROSITE" id="PS00201">
    <property type="entry name" value="FLAVODOXIN"/>
    <property type="match status" value="1"/>
</dbReference>
<evidence type="ECO:0000256" key="5">
    <source>
        <dbReference type="ARBA" id="ARBA00022643"/>
    </source>
</evidence>
<dbReference type="NCBIfam" id="TIGR01752">
    <property type="entry name" value="flav_long"/>
    <property type="match status" value="1"/>
</dbReference>
<keyword evidence="3 7" id="KW-0813">Transport</keyword>
<dbReference type="NCBIfam" id="NF006739">
    <property type="entry name" value="PRK09267.1-5"/>
    <property type="match status" value="1"/>
</dbReference>
<dbReference type="GO" id="GO:0010181">
    <property type="term" value="F:FMN binding"/>
    <property type="evidence" value="ECO:0007669"/>
    <property type="project" value="UniProtKB-UniRule"/>
</dbReference>
<dbReference type="OrthoDB" id="359268at2"/>
<dbReference type="GO" id="GO:0009055">
    <property type="term" value="F:electron transfer activity"/>
    <property type="evidence" value="ECO:0007669"/>
    <property type="project" value="UniProtKB-UniRule"/>
</dbReference>
<keyword evidence="10" id="KW-1185">Reference proteome</keyword>
<evidence type="ECO:0000259" key="8">
    <source>
        <dbReference type="PROSITE" id="PS50902"/>
    </source>
</evidence>
<evidence type="ECO:0000256" key="1">
    <source>
        <dbReference type="ARBA" id="ARBA00001917"/>
    </source>
</evidence>
<evidence type="ECO:0000256" key="3">
    <source>
        <dbReference type="ARBA" id="ARBA00022448"/>
    </source>
</evidence>
<dbReference type="InterPro" id="IPR029039">
    <property type="entry name" value="Flavoprotein-like_sf"/>
</dbReference>
<evidence type="ECO:0000313" key="10">
    <source>
        <dbReference type="Proteomes" id="UP000019442"/>
    </source>
</evidence>
<dbReference type="PIRSF" id="PIRSF038996">
    <property type="entry name" value="FldA"/>
    <property type="match status" value="1"/>
</dbReference>
<evidence type="ECO:0000256" key="7">
    <source>
        <dbReference type="PIRNR" id="PIRNR038996"/>
    </source>
</evidence>
<dbReference type="AlphaFoldDB" id="W8KMH8"/>
<accession>W8KMH8</accession>
<feature type="domain" description="Flavodoxin-like" evidence="8">
    <location>
        <begin position="3"/>
        <end position="165"/>
    </location>
</feature>
<dbReference type="InterPro" id="IPR001226">
    <property type="entry name" value="Flavodoxin_CS"/>
</dbReference>
<dbReference type="RefSeq" id="WP_025282933.1">
    <property type="nucleotide sequence ID" value="NZ_CP007268.1"/>
</dbReference>
<organism evidence="9 10">
    <name type="scientific">Ectothiorhodospira haloalkaliphila</name>
    <dbReference type="NCBI Taxonomy" id="421628"/>
    <lineage>
        <taxon>Bacteria</taxon>
        <taxon>Pseudomonadati</taxon>
        <taxon>Pseudomonadota</taxon>
        <taxon>Gammaproteobacteria</taxon>
        <taxon>Chromatiales</taxon>
        <taxon>Ectothiorhodospiraceae</taxon>
        <taxon>Ectothiorhodospira</taxon>
    </lineage>
</organism>
<dbReference type="Proteomes" id="UP000019442">
    <property type="component" value="Chromosome"/>
</dbReference>
<dbReference type="Gene3D" id="3.40.50.360">
    <property type="match status" value="1"/>
</dbReference>
<comment type="function">
    <text evidence="7">Low-potential electron donor to a number of redox enzymes.</text>
</comment>
<dbReference type="InterPro" id="IPR050619">
    <property type="entry name" value="Flavodoxin"/>
</dbReference>